<proteinExistence type="predicted"/>
<evidence type="ECO:0000313" key="1">
    <source>
        <dbReference type="EMBL" id="MED6113191.1"/>
    </source>
</evidence>
<protein>
    <submittedName>
        <fullName evidence="1">Uncharacterized protein</fullName>
    </submittedName>
</protein>
<reference evidence="1 2" key="1">
    <citation type="journal article" date="2023" name="Plants (Basel)">
        <title>Bridging the Gap: Combining Genomics and Transcriptomics Approaches to Understand Stylosanthes scabra, an Orphan Legume from the Brazilian Caatinga.</title>
        <authorList>
            <person name="Ferreira-Neto J.R.C."/>
            <person name="da Silva M.D."/>
            <person name="Binneck E."/>
            <person name="de Melo N.F."/>
            <person name="da Silva R.H."/>
            <person name="de Melo A.L.T.M."/>
            <person name="Pandolfi V."/>
            <person name="Bustamante F.O."/>
            <person name="Brasileiro-Vidal A.C."/>
            <person name="Benko-Iseppon A.M."/>
        </authorList>
    </citation>
    <scope>NUCLEOTIDE SEQUENCE [LARGE SCALE GENOMIC DNA]</scope>
    <source>
        <tissue evidence="1">Leaves</tissue>
    </source>
</reference>
<accession>A0ABU6QMH0</accession>
<gene>
    <name evidence="1" type="ORF">PIB30_068585</name>
</gene>
<dbReference type="Proteomes" id="UP001341840">
    <property type="component" value="Unassembled WGS sequence"/>
</dbReference>
<organism evidence="1 2">
    <name type="scientific">Stylosanthes scabra</name>
    <dbReference type="NCBI Taxonomy" id="79078"/>
    <lineage>
        <taxon>Eukaryota</taxon>
        <taxon>Viridiplantae</taxon>
        <taxon>Streptophyta</taxon>
        <taxon>Embryophyta</taxon>
        <taxon>Tracheophyta</taxon>
        <taxon>Spermatophyta</taxon>
        <taxon>Magnoliopsida</taxon>
        <taxon>eudicotyledons</taxon>
        <taxon>Gunneridae</taxon>
        <taxon>Pentapetalae</taxon>
        <taxon>rosids</taxon>
        <taxon>fabids</taxon>
        <taxon>Fabales</taxon>
        <taxon>Fabaceae</taxon>
        <taxon>Papilionoideae</taxon>
        <taxon>50 kb inversion clade</taxon>
        <taxon>dalbergioids sensu lato</taxon>
        <taxon>Dalbergieae</taxon>
        <taxon>Pterocarpus clade</taxon>
        <taxon>Stylosanthes</taxon>
    </lineage>
</organism>
<sequence length="185" mass="20609">MVTAPAKGNAVAAVADDIRRTGSELREKHELMERTTVVMDVLVAGNSVSVAGVAKEREIEIEREDRRERETRWEEEEGFAVTVTPSGYRFSVATPPPSSHRCHVLPWTEYLGQPPSSVLKPRTQVMQNPVQKGRIGATACLAAQLQFGGSSCSPSLIFPPFGFIRATLDKDCRNEWEVRRRTEDK</sequence>
<dbReference type="EMBL" id="JASCZI010000738">
    <property type="protein sequence ID" value="MED6113191.1"/>
    <property type="molecule type" value="Genomic_DNA"/>
</dbReference>
<evidence type="ECO:0000313" key="2">
    <source>
        <dbReference type="Proteomes" id="UP001341840"/>
    </source>
</evidence>
<keyword evidence="2" id="KW-1185">Reference proteome</keyword>
<comment type="caution">
    <text evidence="1">The sequence shown here is derived from an EMBL/GenBank/DDBJ whole genome shotgun (WGS) entry which is preliminary data.</text>
</comment>
<name>A0ABU6QMH0_9FABA</name>